<organism evidence="1 2">
    <name type="scientific">Hymenobacter mellowenesis</name>
    <dbReference type="NCBI Taxonomy" id="3063995"/>
    <lineage>
        <taxon>Bacteria</taxon>
        <taxon>Pseudomonadati</taxon>
        <taxon>Bacteroidota</taxon>
        <taxon>Cytophagia</taxon>
        <taxon>Cytophagales</taxon>
        <taxon>Hymenobacteraceae</taxon>
        <taxon>Hymenobacter</taxon>
    </lineage>
</organism>
<keyword evidence="2" id="KW-1185">Reference proteome</keyword>
<sequence length="114" mass="13087">MDLLLKAQEIEYQVKMLGIQLSILPPVNQVNYNTRGWVEEQEKQVQQLSSLLEEYKDLIIPVLNTNQPPIPMEGMPWNIPGGLHSPEAVPASTYVDREMIHQMTCREDLLSQED</sequence>
<reference evidence="1" key="1">
    <citation type="submission" date="2023-07" db="EMBL/GenBank/DDBJ databases">
        <authorList>
            <person name="Kim M.K."/>
        </authorList>
    </citation>
    <scope>NUCLEOTIDE SEQUENCE</scope>
    <source>
        <strain evidence="1">M29</strain>
    </source>
</reference>
<evidence type="ECO:0000313" key="2">
    <source>
        <dbReference type="Proteomes" id="UP001167796"/>
    </source>
</evidence>
<dbReference type="EMBL" id="JAUQSX010000007">
    <property type="protein sequence ID" value="MDO7847622.1"/>
    <property type="molecule type" value="Genomic_DNA"/>
</dbReference>
<name>A0ABT9ADY1_9BACT</name>
<gene>
    <name evidence="1" type="ORF">Q5H92_14735</name>
</gene>
<accession>A0ABT9ADY1</accession>
<proteinExistence type="predicted"/>
<dbReference type="Proteomes" id="UP001167796">
    <property type="component" value="Unassembled WGS sequence"/>
</dbReference>
<evidence type="ECO:0000313" key="1">
    <source>
        <dbReference type="EMBL" id="MDO7847622.1"/>
    </source>
</evidence>
<dbReference type="RefSeq" id="WP_305012299.1">
    <property type="nucleotide sequence ID" value="NZ_JAUQSX010000007.1"/>
</dbReference>
<comment type="caution">
    <text evidence="1">The sequence shown here is derived from an EMBL/GenBank/DDBJ whole genome shotgun (WGS) entry which is preliminary data.</text>
</comment>
<protein>
    <submittedName>
        <fullName evidence="1">Uncharacterized protein</fullName>
    </submittedName>
</protein>